<dbReference type="InterPro" id="IPR009057">
    <property type="entry name" value="Homeodomain-like_sf"/>
</dbReference>
<dbReference type="EMBL" id="BMNC01000001">
    <property type="protein sequence ID" value="GGM71573.1"/>
    <property type="molecule type" value="Genomic_DNA"/>
</dbReference>
<dbReference type="InterPro" id="IPR001647">
    <property type="entry name" value="HTH_TetR"/>
</dbReference>
<dbReference type="SUPFAM" id="SSF48498">
    <property type="entry name" value="Tetracyclin repressor-like, C-terminal domain"/>
    <property type="match status" value="1"/>
</dbReference>
<organism evidence="6 7">
    <name type="scientific">Lentzea pudingi</name>
    <dbReference type="NCBI Taxonomy" id="1789439"/>
    <lineage>
        <taxon>Bacteria</taxon>
        <taxon>Bacillati</taxon>
        <taxon>Actinomycetota</taxon>
        <taxon>Actinomycetes</taxon>
        <taxon>Pseudonocardiales</taxon>
        <taxon>Pseudonocardiaceae</taxon>
        <taxon>Lentzea</taxon>
    </lineage>
</organism>
<dbReference type="Pfam" id="PF17940">
    <property type="entry name" value="TetR_C_31"/>
    <property type="match status" value="1"/>
</dbReference>
<dbReference type="Gene3D" id="1.10.357.10">
    <property type="entry name" value="Tetracycline Repressor, domain 2"/>
    <property type="match status" value="1"/>
</dbReference>
<keyword evidence="2 4" id="KW-0238">DNA-binding</keyword>
<feature type="domain" description="HTH tetR-type" evidence="5">
    <location>
        <begin position="9"/>
        <end position="69"/>
    </location>
</feature>
<keyword evidence="7" id="KW-1185">Reference proteome</keyword>
<evidence type="ECO:0000256" key="1">
    <source>
        <dbReference type="ARBA" id="ARBA00023015"/>
    </source>
</evidence>
<evidence type="ECO:0000313" key="6">
    <source>
        <dbReference type="EMBL" id="GGM71573.1"/>
    </source>
</evidence>
<evidence type="ECO:0000256" key="3">
    <source>
        <dbReference type="ARBA" id="ARBA00023163"/>
    </source>
</evidence>
<keyword evidence="3" id="KW-0804">Transcription</keyword>
<name>A0ABQ2H9L4_9PSEU</name>
<dbReference type="RefSeq" id="WP_189152816.1">
    <property type="nucleotide sequence ID" value="NZ_BMNC01000001.1"/>
</dbReference>
<dbReference type="Proteomes" id="UP000597656">
    <property type="component" value="Unassembled WGS sequence"/>
</dbReference>
<keyword evidence="1" id="KW-0805">Transcription regulation</keyword>
<evidence type="ECO:0000256" key="4">
    <source>
        <dbReference type="PROSITE-ProRule" id="PRU00335"/>
    </source>
</evidence>
<dbReference type="InterPro" id="IPR050109">
    <property type="entry name" value="HTH-type_TetR-like_transc_reg"/>
</dbReference>
<gene>
    <name evidence="6" type="ORF">GCM10011609_04050</name>
</gene>
<protein>
    <submittedName>
        <fullName evidence="6">TetR family transcriptional regulator</fullName>
    </submittedName>
</protein>
<dbReference type="PANTHER" id="PTHR30055">
    <property type="entry name" value="HTH-TYPE TRANSCRIPTIONAL REGULATOR RUTR"/>
    <property type="match status" value="1"/>
</dbReference>
<dbReference type="SUPFAM" id="SSF46689">
    <property type="entry name" value="Homeodomain-like"/>
    <property type="match status" value="1"/>
</dbReference>
<evidence type="ECO:0000313" key="7">
    <source>
        <dbReference type="Proteomes" id="UP000597656"/>
    </source>
</evidence>
<dbReference type="PANTHER" id="PTHR30055:SF234">
    <property type="entry name" value="HTH-TYPE TRANSCRIPTIONAL REGULATOR BETI"/>
    <property type="match status" value="1"/>
</dbReference>
<dbReference type="PROSITE" id="PS50977">
    <property type="entry name" value="HTH_TETR_2"/>
    <property type="match status" value="1"/>
</dbReference>
<dbReference type="Pfam" id="PF00440">
    <property type="entry name" value="TetR_N"/>
    <property type="match status" value="1"/>
</dbReference>
<dbReference type="PRINTS" id="PR00455">
    <property type="entry name" value="HTHTETR"/>
</dbReference>
<proteinExistence type="predicted"/>
<accession>A0ABQ2H9L4</accession>
<comment type="caution">
    <text evidence="6">The sequence shown here is derived from an EMBL/GenBank/DDBJ whole genome shotgun (WGS) entry which is preliminary data.</text>
</comment>
<dbReference type="InterPro" id="IPR041583">
    <property type="entry name" value="TetR_C_31"/>
</dbReference>
<reference evidence="7" key="1">
    <citation type="journal article" date="2019" name="Int. J. Syst. Evol. Microbiol.">
        <title>The Global Catalogue of Microorganisms (GCM) 10K type strain sequencing project: providing services to taxonomists for standard genome sequencing and annotation.</title>
        <authorList>
            <consortium name="The Broad Institute Genomics Platform"/>
            <consortium name="The Broad Institute Genome Sequencing Center for Infectious Disease"/>
            <person name="Wu L."/>
            <person name="Ma J."/>
        </authorList>
    </citation>
    <scope>NUCLEOTIDE SEQUENCE [LARGE SCALE GENOMIC DNA]</scope>
    <source>
        <strain evidence="7">CGMCC 4.7319</strain>
    </source>
</reference>
<evidence type="ECO:0000256" key="2">
    <source>
        <dbReference type="ARBA" id="ARBA00023125"/>
    </source>
</evidence>
<dbReference type="InterPro" id="IPR036271">
    <property type="entry name" value="Tet_transcr_reg_TetR-rel_C_sf"/>
</dbReference>
<sequence>MPKSADRGRRTREQLIDAAAALVGEVGWGAVTTRLVAERAGVNAALVHYHFSSVSELLSTAALQFATRVLGESADALRSVPPADGVERLFEDLSRFTGTDPESLLLAEAFLAAHRLPELRAGLSALVADFRSRVAAWLGDAGVEDADGVALLLGAAIDGLVLHRALDSSVDFRAVAGSFRRLVAG</sequence>
<feature type="DNA-binding region" description="H-T-H motif" evidence="4">
    <location>
        <begin position="32"/>
        <end position="51"/>
    </location>
</feature>
<evidence type="ECO:0000259" key="5">
    <source>
        <dbReference type="PROSITE" id="PS50977"/>
    </source>
</evidence>